<name>A0A5E8CLN4_9ZZZZ</name>
<dbReference type="Gene3D" id="1.20.58.320">
    <property type="entry name" value="TPR-like"/>
    <property type="match status" value="1"/>
</dbReference>
<dbReference type="Pfam" id="PF06041">
    <property type="entry name" value="DUF924"/>
    <property type="match status" value="1"/>
</dbReference>
<proteinExistence type="predicted"/>
<dbReference type="InterPro" id="IPR011990">
    <property type="entry name" value="TPR-like_helical_dom_sf"/>
</dbReference>
<evidence type="ECO:0008006" key="2">
    <source>
        <dbReference type="Google" id="ProtNLM"/>
    </source>
</evidence>
<organism evidence="1">
    <name type="scientific">seawater metagenome</name>
    <dbReference type="NCBI Taxonomy" id="1561972"/>
    <lineage>
        <taxon>unclassified sequences</taxon>
        <taxon>metagenomes</taxon>
        <taxon>ecological metagenomes</taxon>
    </lineage>
</organism>
<protein>
    <recommendedName>
        <fullName evidence="2">DUF924 domain-containing protein</fullName>
    </recommendedName>
</protein>
<dbReference type="InterPro" id="IPR010323">
    <property type="entry name" value="DUF924"/>
</dbReference>
<gene>
    <name evidence="1" type="ORF">CPAV1605_840</name>
</gene>
<dbReference type="EMBL" id="CABVLZ010000003">
    <property type="protein sequence ID" value="VVU95115.1"/>
    <property type="molecule type" value="Genomic_DNA"/>
</dbReference>
<dbReference type="Gene3D" id="1.25.40.10">
    <property type="entry name" value="Tetratricopeptide repeat domain"/>
    <property type="match status" value="1"/>
</dbReference>
<dbReference type="AlphaFoldDB" id="A0A5E8CLN4"/>
<dbReference type="SUPFAM" id="SSF48452">
    <property type="entry name" value="TPR-like"/>
    <property type="match status" value="1"/>
</dbReference>
<reference evidence="1" key="1">
    <citation type="submission" date="2019-09" db="EMBL/GenBank/DDBJ databases">
        <authorList>
            <person name="Needham M D."/>
        </authorList>
    </citation>
    <scope>NUCLEOTIDE SEQUENCE</scope>
</reference>
<sequence>MKHFIDNSIPADIIEFWFGCNDIKDLEKNDLEKDMENNGLLWFNINGNEENNKKKRNNFNVIIKNKFEHLIEKIYKDRDLNLNWNNDNINTVLAKIIILDQFSRNIYKDSQAYKYDKKAIEISKSFFKNLQEQEIINIPDSAFIFLTMPLIHSEDINLHEFHKKLSSLKKNIPYSLPEEHTVVIKKFGRYPHRNEVLKRKNTPEEDEYLNKNIKHSWEN</sequence>
<accession>A0A5E8CLN4</accession>
<evidence type="ECO:0000313" key="1">
    <source>
        <dbReference type="EMBL" id="VVU95115.1"/>
    </source>
</evidence>